<evidence type="ECO:0000313" key="6">
    <source>
        <dbReference type="Proteomes" id="UP001596456"/>
    </source>
</evidence>
<dbReference type="CDD" id="cd01949">
    <property type="entry name" value="GGDEF"/>
    <property type="match status" value="1"/>
</dbReference>
<feature type="transmembrane region" description="Helical" evidence="3">
    <location>
        <begin position="135"/>
        <end position="155"/>
    </location>
</feature>
<evidence type="ECO:0000313" key="5">
    <source>
        <dbReference type="EMBL" id="MFC7332827.1"/>
    </source>
</evidence>
<feature type="transmembrane region" description="Helical" evidence="3">
    <location>
        <begin position="85"/>
        <end position="105"/>
    </location>
</feature>
<reference evidence="6" key="1">
    <citation type="journal article" date="2019" name="Int. J. Syst. Evol. Microbiol.">
        <title>The Global Catalogue of Microorganisms (GCM) 10K type strain sequencing project: providing services to taxonomists for standard genome sequencing and annotation.</title>
        <authorList>
            <consortium name="The Broad Institute Genomics Platform"/>
            <consortium name="The Broad Institute Genome Sequencing Center for Infectious Disease"/>
            <person name="Wu L."/>
            <person name="Ma J."/>
        </authorList>
    </citation>
    <scope>NUCLEOTIDE SEQUENCE [LARGE SCALE GENOMIC DNA]</scope>
    <source>
        <strain evidence="6">CGMCC 1.16275</strain>
    </source>
</reference>
<dbReference type="EC" id="2.7.7.65" evidence="1"/>
<name>A0ABW2KS32_9PROT</name>
<evidence type="ECO:0000256" key="1">
    <source>
        <dbReference type="ARBA" id="ARBA00012528"/>
    </source>
</evidence>
<dbReference type="Pfam" id="PF00990">
    <property type="entry name" value="GGDEF"/>
    <property type="match status" value="1"/>
</dbReference>
<proteinExistence type="predicted"/>
<feature type="transmembrane region" description="Helical" evidence="3">
    <location>
        <begin position="161"/>
        <end position="179"/>
    </location>
</feature>
<feature type="transmembrane region" description="Helical" evidence="3">
    <location>
        <begin position="54"/>
        <end position="73"/>
    </location>
</feature>
<comment type="catalytic activity">
    <reaction evidence="2">
        <text>2 GTP = 3',3'-c-di-GMP + 2 diphosphate</text>
        <dbReference type="Rhea" id="RHEA:24898"/>
        <dbReference type="ChEBI" id="CHEBI:33019"/>
        <dbReference type="ChEBI" id="CHEBI:37565"/>
        <dbReference type="ChEBI" id="CHEBI:58805"/>
        <dbReference type="EC" id="2.7.7.65"/>
    </reaction>
</comment>
<feature type="transmembrane region" description="Helical" evidence="3">
    <location>
        <begin position="27"/>
        <end position="48"/>
    </location>
</feature>
<sequence length="383" mass="40867">MVGSFHTFDGPTETRFEAWRCDRLRDLLPTPIVIGALALVGFTLWDWVLHPASLPWALAIRLTAAVAMLWSAWRIAADAEAPLRPLTILALTTGVGAVALTQALAPGGFDYGTAGLVLFPTVSAVAAPRARDVPVLNLAPAVVVLTVLLASGAGGFTLGNVLAHFSTGLFTAYVVALALERAARQSFALELRLEEEARIDPLTGLANRRRLEELAAQEVERARRFGRPLSVLMLDLDHFKRVNDEHGHARGDAVMSALAARCRRALRQTDLFARAGGDEFVALLPETALDDATALAGRLRALVEAEPLLRDPPPVRATVSIGVATYAVHGRSWTAMLQAADDALYRAKEAGRNRVETAPEAGTGWSRTGESSCCRGGTGLAAC</sequence>
<keyword evidence="5" id="KW-0548">Nucleotidyltransferase</keyword>
<gene>
    <name evidence="5" type="ORF">ACFQPS_06600</name>
</gene>
<dbReference type="GO" id="GO:0052621">
    <property type="term" value="F:diguanylate cyclase activity"/>
    <property type="evidence" value="ECO:0007669"/>
    <property type="project" value="UniProtKB-EC"/>
</dbReference>
<dbReference type="PANTHER" id="PTHR45138:SF9">
    <property type="entry name" value="DIGUANYLATE CYCLASE DGCM-RELATED"/>
    <property type="match status" value="1"/>
</dbReference>
<protein>
    <recommendedName>
        <fullName evidence="1">diguanylate cyclase</fullName>
        <ecNumber evidence="1">2.7.7.65</ecNumber>
    </recommendedName>
</protein>
<dbReference type="InterPro" id="IPR029787">
    <property type="entry name" value="Nucleotide_cyclase"/>
</dbReference>
<keyword evidence="3" id="KW-0472">Membrane</keyword>
<dbReference type="PROSITE" id="PS50887">
    <property type="entry name" value="GGDEF"/>
    <property type="match status" value="1"/>
</dbReference>
<dbReference type="SMART" id="SM00267">
    <property type="entry name" value="GGDEF"/>
    <property type="match status" value="1"/>
</dbReference>
<keyword evidence="5" id="KW-0808">Transferase</keyword>
<dbReference type="InterPro" id="IPR050469">
    <property type="entry name" value="Diguanylate_Cyclase"/>
</dbReference>
<evidence type="ECO:0000256" key="3">
    <source>
        <dbReference type="SAM" id="Phobius"/>
    </source>
</evidence>
<feature type="transmembrane region" description="Helical" evidence="3">
    <location>
        <begin position="111"/>
        <end position="128"/>
    </location>
</feature>
<evidence type="ECO:0000256" key="2">
    <source>
        <dbReference type="ARBA" id="ARBA00034247"/>
    </source>
</evidence>
<evidence type="ECO:0000259" key="4">
    <source>
        <dbReference type="PROSITE" id="PS50887"/>
    </source>
</evidence>
<dbReference type="PANTHER" id="PTHR45138">
    <property type="entry name" value="REGULATORY COMPONENTS OF SENSORY TRANSDUCTION SYSTEM"/>
    <property type="match status" value="1"/>
</dbReference>
<feature type="domain" description="GGDEF" evidence="4">
    <location>
        <begin position="227"/>
        <end position="360"/>
    </location>
</feature>
<organism evidence="5 6">
    <name type="scientific">Rhodocista pekingensis</name>
    <dbReference type="NCBI Taxonomy" id="201185"/>
    <lineage>
        <taxon>Bacteria</taxon>
        <taxon>Pseudomonadati</taxon>
        <taxon>Pseudomonadota</taxon>
        <taxon>Alphaproteobacteria</taxon>
        <taxon>Rhodospirillales</taxon>
        <taxon>Azospirillaceae</taxon>
        <taxon>Rhodocista</taxon>
    </lineage>
</organism>
<dbReference type="Pfam" id="PF20968">
    <property type="entry name" value="MASE8"/>
    <property type="match status" value="1"/>
</dbReference>
<comment type="caution">
    <text evidence="5">The sequence shown here is derived from an EMBL/GenBank/DDBJ whole genome shotgun (WGS) entry which is preliminary data.</text>
</comment>
<dbReference type="SUPFAM" id="SSF55073">
    <property type="entry name" value="Nucleotide cyclase"/>
    <property type="match status" value="1"/>
</dbReference>
<dbReference type="Proteomes" id="UP001596456">
    <property type="component" value="Unassembled WGS sequence"/>
</dbReference>
<keyword evidence="3" id="KW-1133">Transmembrane helix</keyword>
<dbReference type="NCBIfam" id="TIGR00254">
    <property type="entry name" value="GGDEF"/>
    <property type="match status" value="1"/>
</dbReference>
<keyword evidence="3" id="KW-0812">Transmembrane</keyword>
<accession>A0ABW2KS32</accession>
<dbReference type="RefSeq" id="WP_377357516.1">
    <property type="nucleotide sequence ID" value="NZ_JBHTCM010000007.1"/>
</dbReference>
<keyword evidence="6" id="KW-1185">Reference proteome</keyword>
<dbReference type="InterPro" id="IPR048431">
    <property type="entry name" value="MASE8"/>
</dbReference>
<dbReference type="EMBL" id="JBHTCM010000007">
    <property type="protein sequence ID" value="MFC7332827.1"/>
    <property type="molecule type" value="Genomic_DNA"/>
</dbReference>
<dbReference type="Gene3D" id="3.30.70.270">
    <property type="match status" value="1"/>
</dbReference>
<dbReference type="InterPro" id="IPR000160">
    <property type="entry name" value="GGDEF_dom"/>
</dbReference>
<dbReference type="InterPro" id="IPR043128">
    <property type="entry name" value="Rev_trsase/Diguanyl_cyclase"/>
</dbReference>